<evidence type="ECO:0000256" key="7">
    <source>
        <dbReference type="ARBA" id="ARBA00022798"/>
    </source>
</evidence>
<protein>
    <recommendedName>
        <fullName evidence="4 11">Diacylglycerol O-acyltransferase</fullName>
        <ecNumber evidence="4 11">2.3.1.20</ecNumber>
    </recommendedName>
</protein>
<dbReference type="UniPathway" id="UPA00282"/>
<keyword evidence="15" id="KW-1185">Reference proteome</keyword>
<accession>A0A1H0L2H2</accession>
<dbReference type="Gene3D" id="3.30.559.10">
    <property type="entry name" value="Chloramphenicol acetyltransferase-like domain"/>
    <property type="match status" value="1"/>
</dbReference>
<dbReference type="GO" id="GO:0006071">
    <property type="term" value="P:glycerol metabolic process"/>
    <property type="evidence" value="ECO:0007669"/>
    <property type="project" value="UniProtKB-KW"/>
</dbReference>
<evidence type="ECO:0000256" key="10">
    <source>
        <dbReference type="ARBA" id="ARBA00048109"/>
    </source>
</evidence>
<dbReference type="InterPro" id="IPR014292">
    <property type="entry name" value="Acyl_transf_WS/DGAT"/>
</dbReference>
<dbReference type="PANTHER" id="PTHR31650">
    <property type="entry name" value="O-ACYLTRANSFERASE (WSD1-LIKE) FAMILY PROTEIN"/>
    <property type="match status" value="1"/>
</dbReference>
<evidence type="ECO:0000256" key="3">
    <source>
        <dbReference type="ARBA" id="ARBA00009587"/>
    </source>
</evidence>
<evidence type="ECO:0000259" key="12">
    <source>
        <dbReference type="Pfam" id="PF03007"/>
    </source>
</evidence>
<comment type="similarity">
    <text evidence="3 11">Belongs to the long-chain O-acyltransferase family.</text>
</comment>
<dbReference type="OrthoDB" id="9810950at2"/>
<gene>
    <name evidence="14" type="ORF">SAMN05192576_0161</name>
</gene>
<keyword evidence="5 11" id="KW-0444">Lipid biosynthesis</keyword>
<dbReference type="AlphaFoldDB" id="A0A1H0L2H2"/>
<evidence type="ECO:0000256" key="9">
    <source>
        <dbReference type="ARBA" id="ARBA00023315"/>
    </source>
</evidence>
<dbReference type="SUPFAM" id="SSF52777">
    <property type="entry name" value="CoA-dependent acyltransferases"/>
    <property type="match status" value="1"/>
</dbReference>
<dbReference type="GO" id="GO:0005886">
    <property type="term" value="C:plasma membrane"/>
    <property type="evidence" value="ECO:0007669"/>
    <property type="project" value="TreeGrafter"/>
</dbReference>
<dbReference type="PANTHER" id="PTHR31650:SF1">
    <property type="entry name" value="WAX ESTER SYNTHASE_DIACYLGLYCEROL ACYLTRANSFERASE 4-RELATED"/>
    <property type="match status" value="1"/>
</dbReference>
<evidence type="ECO:0000256" key="5">
    <source>
        <dbReference type="ARBA" id="ARBA00022516"/>
    </source>
</evidence>
<dbReference type="InterPro" id="IPR004255">
    <property type="entry name" value="O-acyltransferase_WSD1_N"/>
</dbReference>
<evidence type="ECO:0000256" key="4">
    <source>
        <dbReference type="ARBA" id="ARBA00013244"/>
    </source>
</evidence>
<organism evidence="14 15">
    <name type="scientific">Nocardioides szechwanensis</name>
    <dbReference type="NCBI Taxonomy" id="1005944"/>
    <lineage>
        <taxon>Bacteria</taxon>
        <taxon>Bacillati</taxon>
        <taxon>Actinomycetota</taxon>
        <taxon>Actinomycetes</taxon>
        <taxon>Propionibacteriales</taxon>
        <taxon>Nocardioidaceae</taxon>
        <taxon>Nocardioides</taxon>
    </lineage>
</organism>
<sequence length="463" mass="50218">MAQMERLTPLSAAFLEAENVDPLASLAIGSLAVFEGPAPDFYDFVKTIEGRLPLIPRYRQRLRNVPFDLAPPAWVDDPEFDVRNQVRRVALPAPGGRAEIGELMSREMAVPMDRSNPLWEYLFVEGLEGGQWALLSKVHHSMVDGVSGTDIYRLVLDAGPEPSPSVPDTWVPEAPVSEVEFTMAALRDLAASPGHLAGAAVRGLRRPWAAAAAGLRSARGVVEIAGALLPTTRSTLTGPLDGSRRYSWTTADLTRILAARTALGVTVNDLALTAVSGGFRRLLESRGEVPHAHTLRTLVPVSTRRPGTEAVPGNEVSLLLPYLPVDLEDPLERLAAVRERVQTLRAHHEDEAGGQLTLLSQLAPFPTVSAGIRLGMRFPQRQITTVATNVPGPRQPLWCLGRRAVEMLPYVPIADRVRIGIVIFSYCDTLTFGLTGDFETVPDLDLLTDGIAASLEELLVAAR</sequence>
<dbReference type="GO" id="GO:0019432">
    <property type="term" value="P:triglyceride biosynthetic process"/>
    <property type="evidence" value="ECO:0007669"/>
    <property type="project" value="UniProtKB-UniPathway"/>
</dbReference>
<proteinExistence type="inferred from homology"/>
<reference evidence="15" key="1">
    <citation type="submission" date="2016-10" db="EMBL/GenBank/DDBJ databases">
        <authorList>
            <person name="Varghese N."/>
            <person name="Submissions S."/>
        </authorList>
    </citation>
    <scope>NUCLEOTIDE SEQUENCE [LARGE SCALE GENOMIC DNA]</scope>
    <source>
        <strain evidence="15">CGMCC 1.11147</strain>
    </source>
</reference>
<dbReference type="NCBIfam" id="TIGR02946">
    <property type="entry name" value="acyl_WS_DGAT"/>
    <property type="match status" value="1"/>
</dbReference>
<dbReference type="RefSeq" id="WP_091026891.1">
    <property type="nucleotide sequence ID" value="NZ_BKAE01000016.1"/>
</dbReference>
<dbReference type="Proteomes" id="UP000199004">
    <property type="component" value="Unassembled WGS sequence"/>
</dbReference>
<dbReference type="GO" id="GO:0051701">
    <property type="term" value="P:biological process involved in interaction with host"/>
    <property type="evidence" value="ECO:0007669"/>
    <property type="project" value="TreeGrafter"/>
</dbReference>
<keyword evidence="8 11" id="KW-0443">Lipid metabolism</keyword>
<dbReference type="GO" id="GO:0004144">
    <property type="term" value="F:diacylglycerol O-acyltransferase activity"/>
    <property type="evidence" value="ECO:0007669"/>
    <property type="project" value="UniProtKB-EC"/>
</dbReference>
<evidence type="ECO:0000313" key="14">
    <source>
        <dbReference type="EMBL" id="SDO62437.1"/>
    </source>
</evidence>
<evidence type="ECO:0000256" key="8">
    <source>
        <dbReference type="ARBA" id="ARBA00023098"/>
    </source>
</evidence>
<dbReference type="EC" id="2.3.1.20" evidence="4 11"/>
<dbReference type="Pfam" id="PF06974">
    <property type="entry name" value="WS_DGAT_C"/>
    <property type="match status" value="1"/>
</dbReference>
<feature type="domain" description="O-acyltransferase WSD1-like N-terminal" evidence="12">
    <location>
        <begin position="7"/>
        <end position="270"/>
    </location>
</feature>
<evidence type="ECO:0000313" key="15">
    <source>
        <dbReference type="Proteomes" id="UP000199004"/>
    </source>
</evidence>
<dbReference type="InterPro" id="IPR023213">
    <property type="entry name" value="CAT-like_dom_sf"/>
</dbReference>
<evidence type="ECO:0000256" key="2">
    <source>
        <dbReference type="ARBA" id="ARBA00005189"/>
    </source>
</evidence>
<comment type="pathway">
    <text evidence="1 11">Glycerolipid metabolism; triacylglycerol biosynthesis.</text>
</comment>
<dbReference type="Pfam" id="PF03007">
    <property type="entry name" value="WS_DGAT_cat"/>
    <property type="match status" value="1"/>
</dbReference>
<dbReference type="InterPro" id="IPR009721">
    <property type="entry name" value="O-acyltransferase_WSD1_C"/>
</dbReference>
<evidence type="ECO:0000256" key="1">
    <source>
        <dbReference type="ARBA" id="ARBA00004771"/>
    </source>
</evidence>
<comment type="pathway">
    <text evidence="2">Lipid metabolism.</text>
</comment>
<evidence type="ECO:0000256" key="11">
    <source>
        <dbReference type="RuleBase" id="RU361241"/>
    </source>
</evidence>
<dbReference type="InterPro" id="IPR045034">
    <property type="entry name" value="O-acyltransferase_WSD1-like"/>
</dbReference>
<keyword evidence="7 11" id="KW-0319">Glycerol metabolism</keyword>
<dbReference type="EMBL" id="FNIC01000011">
    <property type="protein sequence ID" value="SDO62437.1"/>
    <property type="molecule type" value="Genomic_DNA"/>
</dbReference>
<name>A0A1H0L2H2_9ACTN</name>
<comment type="catalytic activity">
    <reaction evidence="10 11">
        <text>an acyl-CoA + a 1,2-diacyl-sn-glycerol = a triacyl-sn-glycerol + CoA</text>
        <dbReference type="Rhea" id="RHEA:10868"/>
        <dbReference type="ChEBI" id="CHEBI:17815"/>
        <dbReference type="ChEBI" id="CHEBI:57287"/>
        <dbReference type="ChEBI" id="CHEBI:58342"/>
        <dbReference type="ChEBI" id="CHEBI:64615"/>
        <dbReference type="EC" id="2.3.1.20"/>
    </reaction>
</comment>
<evidence type="ECO:0000256" key="6">
    <source>
        <dbReference type="ARBA" id="ARBA00022679"/>
    </source>
</evidence>
<dbReference type="GO" id="GO:0071731">
    <property type="term" value="P:response to nitric oxide"/>
    <property type="evidence" value="ECO:0007669"/>
    <property type="project" value="TreeGrafter"/>
</dbReference>
<evidence type="ECO:0000259" key="13">
    <source>
        <dbReference type="Pfam" id="PF06974"/>
    </source>
</evidence>
<dbReference type="STRING" id="1005944.SAMN05192576_0161"/>
<keyword evidence="6 11" id="KW-0808">Transferase</keyword>
<feature type="domain" description="O-acyltransferase WSD1 C-terminal" evidence="13">
    <location>
        <begin position="313"/>
        <end position="458"/>
    </location>
</feature>
<dbReference type="GO" id="GO:0001666">
    <property type="term" value="P:response to hypoxia"/>
    <property type="evidence" value="ECO:0007669"/>
    <property type="project" value="TreeGrafter"/>
</dbReference>
<keyword evidence="9 11" id="KW-0012">Acyltransferase</keyword>